<dbReference type="InterPro" id="IPR032710">
    <property type="entry name" value="NTF2-like_dom_sf"/>
</dbReference>
<sequence>MNSDANTDASTNTSTDGKTEKATSASSKEIVKQWVAAFNAGDAELLSSFYHSDAVNHQVANEPVVGKQAIYQMFREEFANAEMVCIVDNIFQDGEWAILEWKDPIGLRGCGFFHIQNGLIVMQRGYWDKLSFLQAHNLPIPSTKSPSN</sequence>
<dbReference type="Pfam" id="PF12680">
    <property type="entry name" value="SnoaL_2"/>
    <property type="match status" value="1"/>
</dbReference>
<accession>A0A3E0ULX7</accession>
<name>A0A3E0ULX7_9GAMM</name>
<dbReference type="Proteomes" id="UP000256999">
    <property type="component" value="Unassembled WGS sequence"/>
</dbReference>
<evidence type="ECO:0000259" key="2">
    <source>
        <dbReference type="Pfam" id="PF12680"/>
    </source>
</evidence>
<dbReference type="InterPro" id="IPR037401">
    <property type="entry name" value="SnoaL-like"/>
</dbReference>
<proteinExistence type="predicted"/>
<dbReference type="SUPFAM" id="SSF54427">
    <property type="entry name" value="NTF2-like"/>
    <property type="match status" value="1"/>
</dbReference>
<evidence type="ECO:0000256" key="1">
    <source>
        <dbReference type="SAM" id="MobiDB-lite"/>
    </source>
</evidence>
<protein>
    <submittedName>
        <fullName evidence="3">Nuclear transport factor 2 family protein</fullName>
    </submittedName>
</protein>
<evidence type="ECO:0000313" key="3">
    <source>
        <dbReference type="EMBL" id="REL37285.1"/>
    </source>
</evidence>
<gene>
    <name evidence="3" type="ORF">DXX92_03510</name>
</gene>
<feature type="region of interest" description="Disordered" evidence="1">
    <location>
        <begin position="1"/>
        <end position="24"/>
    </location>
</feature>
<dbReference type="EMBL" id="QUOV01000001">
    <property type="protein sequence ID" value="REL37285.1"/>
    <property type="molecule type" value="Genomic_DNA"/>
</dbReference>
<dbReference type="Gene3D" id="3.10.450.50">
    <property type="match status" value="1"/>
</dbReference>
<dbReference type="OrthoDB" id="1115105at2"/>
<dbReference type="AlphaFoldDB" id="A0A3E0ULX7"/>
<feature type="domain" description="SnoaL-like" evidence="2">
    <location>
        <begin position="31"/>
        <end position="121"/>
    </location>
</feature>
<reference evidence="3 4" key="1">
    <citation type="submission" date="2018-08" db="EMBL/GenBank/DDBJ databases">
        <title>Thalassotalea euphylliae genome.</title>
        <authorList>
            <person name="Summers S."/>
            <person name="Rice S.A."/>
            <person name="Freckelton M.L."/>
            <person name="Nedved B.T."/>
            <person name="Hadfield M.G."/>
        </authorList>
    </citation>
    <scope>NUCLEOTIDE SEQUENCE [LARGE SCALE GENOMIC DNA]</scope>
    <source>
        <strain evidence="3 4">H2</strain>
    </source>
</reference>
<organism evidence="3 4">
    <name type="scientific">Thalassotalea euphylliae</name>
    <dbReference type="NCBI Taxonomy" id="1655234"/>
    <lineage>
        <taxon>Bacteria</taxon>
        <taxon>Pseudomonadati</taxon>
        <taxon>Pseudomonadota</taxon>
        <taxon>Gammaproteobacteria</taxon>
        <taxon>Alteromonadales</taxon>
        <taxon>Colwelliaceae</taxon>
        <taxon>Thalassotalea</taxon>
    </lineage>
</organism>
<comment type="caution">
    <text evidence="3">The sequence shown here is derived from an EMBL/GenBank/DDBJ whole genome shotgun (WGS) entry which is preliminary data.</text>
</comment>
<evidence type="ECO:0000313" key="4">
    <source>
        <dbReference type="Proteomes" id="UP000256999"/>
    </source>
</evidence>